<dbReference type="AlphaFoldDB" id="A0A9W4UFR4"/>
<evidence type="ECO:0000313" key="1">
    <source>
        <dbReference type="EMBL" id="CAI6333887.1"/>
    </source>
</evidence>
<name>A0A9W4UFR4_9PLEO</name>
<gene>
    <name evidence="1" type="ORF">PDIGIT_LOCUS6939</name>
</gene>
<proteinExistence type="predicted"/>
<protein>
    <submittedName>
        <fullName evidence="1">Uncharacterized protein</fullName>
    </submittedName>
</protein>
<evidence type="ECO:0000313" key="2">
    <source>
        <dbReference type="Proteomes" id="UP001152607"/>
    </source>
</evidence>
<keyword evidence="2" id="KW-1185">Reference proteome</keyword>
<dbReference type="OrthoDB" id="10535659at2759"/>
<reference evidence="1" key="1">
    <citation type="submission" date="2023-01" db="EMBL/GenBank/DDBJ databases">
        <authorList>
            <person name="Van Ghelder C."/>
            <person name="Rancurel C."/>
        </authorList>
    </citation>
    <scope>NUCLEOTIDE SEQUENCE</scope>
    <source>
        <strain evidence="1">CNCM I-4278</strain>
    </source>
</reference>
<accession>A0A9W4UFR4</accession>
<dbReference type="Proteomes" id="UP001152607">
    <property type="component" value="Unassembled WGS sequence"/>
</dbReference>
<comment type="caution">
    <text evidence="1">The sequence shown here is derived from an EMBL/GenBank/DDBJ whole genome shotgun (WGS) entry which is preliminary data.</text>
</comment>
<organism evidence="1 2">
    <name type="scientific">Periconia digitata</name>
    <dbReference type="NCBI Taxonomy" id="1303443"/>
    <lineage>
        <taxon>Eukaryota</taxon>
        <taxon>Fungi</taxon>
        <taxon>Dikarya</taxon>
        <taxon>Ascomycota</taxon>
        <taxon>Pezizomycotina</taxon>
        <taxon>Dothideomycetes</taxon>
        <taxon>Pleosporomycetidae</taxon>
        <taxon>Pleosporales</taxon>
        <taxon>Massarineae</taxon>
        <taxon>Periconiaceae</taxon>
        <taxon>Periconia</taxon>
    </lineage>
</organism>
<sequence length="160" mass="17671">MSGAEEQLGTPMGSPPTMSPPAREYGLILRFHFIRVPGVQSSCIGVVRNSDPFNCGERAVISIEDMGYANILLKTSKPLFDEHGILETLQVLPHLRSIFHGSNTFGTWSDACLHRLIGHCGDELQWKAVGTDKDLLPVQVKAITFTQSLEKLLRAERLIS</sequence>
<dbReference type="EMBL" id="CAOQHR010000004">
    <property type="protein sequence ID" value="CAI6333887.1"/>
    <property type="molecule type" value="Genomic_DNA"/>
</dbReference>